<protein>
    <submittedName>
        <fullName evidence="2">LAQU0S21e00958g1_1</fullName>
    </submittedName>
</protein>
<dbReference type="OrthoDB" id="2253354at2759"/>
<keyword evidence="3" id="KW-1185">Reference proteome</keyword>
<dbReference type="EMBL" id="LN890557">
    <property type="protein sequence ID" value="CUS24899.1"/>
    <property type="molecule type" value="Genomic_DNA"/>
</dbReference>
<dbReference type="Proteomes" id="UP000236544">
    <property type="component" value="Unassembled WGS sequence"/>
</dbReference>
<evidence type="ECO:0000256" key="1">
    <source>
        <dbReference type="SAM" id="MobiDB-lite"/>
    </source>
</evidence>
<feature type="compositionally biased region" description="Basic and acidic residues" evidence="1">
    <location>
        <begin position="182"/>
        <end position="199"/>
    </location>
</feature>
<accession>A0A0P1KXQ1</accession>
<reference evidence="3" key="1">
    <citation type="submission" date="2015-10" db="EMBL/GenBank/DDBJ databases">
        <authorList>
            <person name="Devillers H."/>
        </authorList>
    </citation>
    <scope>NUCLEOTIDE SEQUENCE [LARGE SCALE GENOMIC DNA]</scope>
</reference>
<gene>
    <name evidence="2" type="ORF">LAQU0_S21e00958g</name>
</gene>
<evidence type="ECO:0000313" key="2">
    <source>
        <dbReference type="EMBL" id="CUS24899.1"/>
    </source>
</evidence>
<name>A0A0P1KXQ1_9SACH</name>
<sequence>MWRFSGLATKPPCRFYSSSLPHASPKKSGNSKFDKTMLKPALVVVLFGSMLTNVMEQQKRNSELERRYGMKLGVLQELIGKVKNGQDTSIDIDKELALVNRLFERFEISKHVGLEDEASKIRKLNDQAHMISQKEIAARLNGQKPMDDETQLRELFRDIMKDIDDAPIVERVKPQHNSSEFSKSDQNKTNDQTKVRTVPESEIQTNEKVLTEEARDEKQRLKYRPATDSHVIVENPGEYSTAAEDHKVSKFL</sequence>
<evidence type="ECO:0000313" key="3">
    <source>
        <dbReference type="Proteomes" id="UP000236544"/>
    </source>
</evidence>
<feature type="region of interest" description="Disordered" evidence="1">
    <location>
        <begin position="168"/>
        <end position="229"/>
    </location>
</feature>
<proteinExistence type="predicted"/>
<feature type="compositionally biased region" description="Basic and acidic residues" evidence="1">
    <location>
        <begin position="209"/>
        <end position="220"/>
    </location>
</feature>
<organism evidence="2 3">
    <name type="scientific">Lachancea quebecensis</name>
    <dbReference type="NCBI Taxonomy" id="1654605"/>
    <lineage>
        <taxon>Eukaryota</taxon>
        <taxon>Fungi</taxon>
        <taxon>Dikarya</taxon>
        <taxon>Ascomycota</taxon>
        <taxon>Saccharomycotina</taxon>
        <taxon>Saccharomycetes</taxon>
        <taxon>Saccharomycetales</taxon>
        <taxon>Saccharomycetaceae</taxon>
        <taxon>Lachancea</taxon>
    </lineage>
</organism>
<dbReference type="AlphaFoldDB" id="A0A0P1KXQ1"/>